<evidence type="ECO:0000313" key="2">
    <source>
        <dbReference type="Proteomes" id="UP001155010"/>
    </source>
</evidence>
<dbReference type="EMBL" id="JANUBB010000018">
    <property type="protein sequence ID" value="MCS3953196.1"/>
    <property type="molecule type" value="Genomic_DNA"/>
</dbReference>
<dbReference type="PANTHER" id="PTHR36978:SF4">
    <property type="entry name" value="P-LOOP CONTAINING NUCLEOSIDE TRIPHOSPHATE HYDROLASE PROTEIN"/>
    <property type="match status" value="1"/>
</dbReference>
<dbReference type="SUPFAM" id="SSF52540">
    <property type="entry name" value="P-loop containing nucleoside triphosphate hydrolases"/>
    <property type="match status" value="1"/>
</dbReference>
<dbReference type="RefSeq" id="WP_423819863.1">
    <property type="nucleotide sequence ID" value="NZ_JANUBB010000018.1"/>
</dbReference>
<dbReference type="Gene3D" id="3.40.50.300">
    <property type="entry name" value="P-loop containing nucleotide triphosphate hydrolases"/>
    <property type="match status" value="1"/>
</dbReference>
<comment type="caution">
    <text evidence="1">The sequence shown here is derived from an EMBL/GenBank/DDBJ whole genome shotgun (WGS) entry which is preliminary data.</text>
</comment>
<dbReference type="PANTHER" id="PTHR36978">
    <property type="entry name" value="P-LOOP CONTAINING NUCLEOTIDE TRIPHOSPHATE HYDROLASE"/>
    <property type="match status" value="1"/>
</dbReference>
<gene>
    <name evidence="1" type="ORF">GGP83_003171</name>
</gene>
<proteinExistence type="predicted"/>
<organism evidence="1 2">
    <name type="scientific">Salinibacter ruber</name>
    <dbReference type="NCBI Taxonomy" id="146919"/>
    <lineage>
        <taxon>Bacteria</taxon>
        <taxon>Pseudomonadati</taxon>
        <taxon>Rhodothermota</taxon>
        <taxon>Rhodothermia</taxon>
        <taxon>Rhodothermales</taxon>
        <taxon>Salinibacteraceae</taxon>
        <taxon>Salinibacter</taxon>
    </lineage>
</organism>
<dbReference type="InterPro" id="IPR040632">
    <property type="entry name" value="Sulfotransfer_4"/>
</dbReference>
<dbReference type="AlphaFoldDB" id="A0A9X2ZTK5"/>
<dbReference type="Proteomes" id="UP001155010">
    <property type="component" value="Unassembled WGS sequence"/>
</dbReference>
<sequence length="259" mass="30700">MNLFHRFKRLLARLGRQLPAPFHRLPEEWKQSYLRDEVKQRYVGTSVSKVKPQPKVFGIGLSKTGTSSLNEALVRLGYDSLHWTHRGQRVLGWPEFFYAEAATDTPCSAQFEALYHTFEHSKFIYTVRDIENWKASIREHFGMGSPREFRELWTEKRFWEGNFGWRWYNSLRWTQIHECLYAQHDTWETAYQAFDKRVRRFFEDKPSRRFLVMNIPGGDGWDKLCPFLSQDVPNEPFPHGGKTKGVIETNKVKQYKGEG</sequence>
<evidence type="ECO:0000313" key="1">
    <source>
        <dbReference type="EMBL" id="MCS3953196.1"/>
    </source>
</evidence>
<accession>A0A9X2ZTK5</accession>
<reference evidence="1" key="1">
    <citation type="submission" date="2022-08" db="EMBL/GenBank/DDBJ databases">
        <title>Genomic Encyclopedia of Type Strains, Phase V (KMG-V): Genome sequencing to study the core and pangenomes of soil and plant-associated prokaryotes.</title>
        <authorList>
            <person name="Whitman W."/>
        </authorList>
    </citation>
    <scope>NUCLEOTIDE SEQUENCE</scope>
    <source>
        <strain evidence="1">SP2017</strain>
    </source>
</reference>
<name>A0A9X2ZTK5_9BACT</name>
<dbReference type="Pfam" id="PF17784">
    <property type="entry name" value="Sulfotransfer_4"/>
    <property type="match status" value="2"/>
</dbReference>
<evidence type="ECO:0008006" key="3">
    <source>
        <dbReference type="Google" id="ProtNLM"/>
    </source>
</evidence>
<dbReference type="InterPro" id="IPR027417">
    <property type="entry name" value="P-loop_NTPase"/>
</dbReference>
<protein>
    <recommendedName>
        <fullName evidence="3">Sulfotransferase family protein</fullName>
    </recommendedName>
</protein>